<reference evidence="1 2" key="2">
    <citation type="submission" date="2019-09" db="EMBL/GenBank/DDBJ databases">
        <title>Complete Genome Sequence and Methylome Analysis of free living Spirochaetas.</title>
        <authorList>
            <person name="Leshcheva N."/>
            <person name="Mikheeva N."/>
        </authorList>
    </citation>
    <scope>NUCLEOTIDE SEQUENCE [LARGE SCALE GENOMIC DNA]</scope>
    <source>
        <strain evidence="1 2">P</strain>
    </source>
</reference>
<accession>A0A5C1Q9M6</accession>
<protein>
    <submittedName>
        <fullName evidence="1">Uncharacterized protein</fullName>
    </submittedName>
</protein>
<gene>
    <name evidence="1" type="ORF">EW093_08995</name>
</gene>
<keyword evidence="2" id="KW-1185">Reference proteome</keyword>
<organism evidence="1 2">
    <name type="scientific">Thiospirochaeta perfilievii</name>
    <dbReference type="NCBI Taxonomy" id="252967"/>
    <lineage>
        <taxon>Bacteria</taxon>
        <taxon>Pseudomonadati</taxon>
        <taxon>Spirochaetota</taxon>
        <taxon>Spirochaetia</taxon>
        <taxon>Spirochaetales</taxon>
        <taxon>Spirochaetaceae</taxon>
        <taxon>Thiospirochaeta</taxon>
    </lineage>
</organism>
<reference evidence="1 2" key="1">
    <citation type="submission" date="2019-02" db="EMBL/GenBank/DDBJ databases">
        <authorList>
            <person name="Fomenkov A."/>
            <person name="Dubinina G."/>
            <person name="Grabovich M."/>
            <person name="Vincze T."/>
            <person name="Roberts R.J."/>
        </authorList>
    </citation>
    <scope>NUCLEOTIDE SEQUENCE [LARGE SCALE GENOMIC DNA]</scope>
    <source>
        <strain evidence="1 2">P</strain>
    </source>
</reference>
<name>A0A5C1Q9M6_9SPIO</name>
<dbReference type="Proteomes" id="UP000323824">
    <property type="component" value="Chromosome"/>
</dbReference>
<dbReference type="OrthoDB" id="6198376at2"/>
<evidence type="ECO:0000313" key="1">
    <source>
        <dbReference type="EMBL" id="QEN04833.1"/>
    </source>
</evidence>
<dbReference type="AlphaFoldDB" id="A0A5C1Q9M6"/>
<dbReference type="RefSeq" id="WP_149568073.1">
    <property type="nucleotide sequence ID" value="NZ_CP035807.1"/>
</dbReference>
<dbReference type="KEGG" id="sper:EW093_08995"/>
<proteinExistence type="predicted"/>
<sequence>MDQCEFLDICSFAKDGNDTELKASYCDSNPLRCARFMVYQSLGAEKVPEDLMPDQKTDAYGIIAEN</sequence>
<dbReference type="EMBL" id="CP035807">
    <property type="protein sequence ID" value="QEN04833.1"/>
    <property type="molecule type" value="Genomic_DNA"/>
</dbReference>
<evidence type="ECO:0000313" key="2">
    <source>
        <dbReference type="Proteomes" id="UP000323824"/>
    </source>
</evidence>